<feature type="region of interest" description="Disordered" evidence="5">
    <location>
        <begin position="1"/>
        <end position="47"/>
    </location>
</feature>
<dbReference type="SUPFAM" id="SSF109715">
    <property type="entry name" value="DEK C-terminal domain"/>
    <property type="match status" value="1"/>
</dbReference>
<dbReference type="EMBL" id="HADW01001559">
    <property type="protein sequence ID" value="SBP02959.1"/>
    <property type="molecule type" value="Transcribed_RNA"/>
</dbReference>
<proteinExistence type="predicted"/>
<dbReference type="GO" id="GO:0006325">
    <property type="term" value="P:chromatin organization"/>
    <property type="evidence" value="ECO:0007669"/>
    <property type="project" value="UniProtKB-KW"/>
</dbReference>
<dbReference type="InterPro" id="IPR044198">
    <property type="entry name" value="DEK"/>
</dbReference>
<evidence type="ECO:0000256" key="5">
    <source>
        <dbReference type="SAM" id="MobiDB-lite"/>
    </source>
</evidence>
<evidence type="ECO:0000313" key="7">
    <source>
        <dbReference type="EMBL" id="SBP02959.1"/>
    </source>
</evidence>
<feature type="compositionally biased region" description="Acidic residues" evidence="5">
    <location>
        <begin position="271"/>
        <end position="289"/>
    </location>
</feature>
<evidence type="ECO:0000256" key="2">
    <source>
        <dbReference type="ARBA" id="ARBA00022853"/>
    </source>
</evidence>
<feature type="compositionally biased region" description="Low complexity" evidence="5">
    <location>
        <begin position="354"/>
        <end position="365"/>
    </location>
</feature>
<dbReference type="InterPro" id="IPR014876">
    <property type="entry name" value="DEK_C"/>
</dbReference>
<name>A0A1A7WBT0_9TELE</name>
<accession>A0A1A7WBT0</accession>
<dbReference type="GO" id="GO:2000779">
    <property type="term" value="P:regulation of double-strand break repair"/>
    <property type="evidence" value="ECO:0007669"/>
    <property type="project" value="TreeGrafter"/>
</dbReference>
<feature type="compositionally biased region" description="Basic residues" evidence="5">
    <location>
        <begin position="189"/>
        <end position="199"/>
    </location>
</feature>
<feature type="compositionally biased region" description="Basic residues" evidence="5">
    <location>
        <begin position="340"/>
        <end position="349"/>
    </location>
</feature>
<dbReference type="Gene3D" id="1.10.10.60">
    <property type="entry name" value="Homeodomain-like"/>
    <property type="match status" value="1"/>
</dbReference>
<protein>
    <submittedName>
        <fullName evidence="7">DEK oncogene</fullName>
    </submittedName>
</protein>
<feature type="region of interest" description="Disordered" evidence="5">
    <location>
        <begin position="182"/>
        <end position="387"/>
    </location>
</feature>
<dbReference type="PANTHER" id="PTHR13468:SF1">
    <property type="entry name" value="PROTEIN DEK"/>
    <property type="match status" value="1"/>
</dbReference>
<keyword evidence="3" id="KW-0238">DNA-binding</keyword>
<comment type="subcellular location">
    <subcellularLocation>
        <location evidence="1">Nucleus</location>
    </subcellularLocation>
</comment>
<feature type="domain" description="DEK-C" evidence="6">
    <location>
        <begin position="381"/>
        <end position="437"/>
    </location>
</feature>
<evidence type="ECO:0000256" key="4">
    <source>
        <dbReference type="ARBA" id="ARBA00023242"/>
    </source>
</evidence>
<dbReference type="AlphaFoldDB" id="A0A1A7WBT0"/>
<sequence length="437" mass="48639">MSEAAEEAMDSSVGSEEDVEDQQEVVQEDKMDPNKSSSKISAVGEIIEGKRATKTVERLDLQAPKPKEKLKIGDGSGDKLGDIPRTNHQITRMKTVDLKQLHMLLFDRPGKMATIKKNLRLFNGFPFDVDSEQYNKKREKLLKNSSFTNNKLKVVCTVLDLEKKGTHSDLIDRILTFLISPKNSGKPVPVKKKRKSKKRLSGDDSKVKTKKSKSKATSSSSSPKKSKAGSKSKAIVMDSSSDDDEDDEEDEKAGASAEAEGSDSEEKPSEREEEECSDESEESSEEEESKESPKLKSERGKKKKAPAKQQRTPAKKTGPPKKRAKKETSEESDNSEAEKPKKKKPAAKTKKADSSSSNSKANAADDSSDEDEPLIRILKKPPSDKQLKDTVQSLLKNANLEEMTMKQICQRVFDTYPEHDLSTRKDFIKQMVKSLIT</sequence>
<reference evidence="7" key="2">
    <citation type="submission" date="2016-06" db="EMBL/GenBank/DDBJ databases">
        <title>The genome of a short-lived fish provides insights into sex chromosome evolution and the genetic control of aging.</title>
        <authorList>
            <person name="Reichwald K."/>
            <person name="Felder M."/>
            <person name="Petzold A."/>
            <person name="Koch P."/>
            <person name="Groth M."/>
            <person name="Platzer M."/>
        </authorList>
    </citation>
    <scope>NUCLEOTIDE SEQUENCE</scope>
    <source>
        <tissue evidence="7">Brain</tissue>
    </source>
</reference>
<dbReference type="EMBL" id="HADX01014967">
    <property type="protein sequence ID" value="SBP37199.1"/>
    <property type="molecule type" value="Transcribed_RNA"/>
</dbReference>
<gene>
    <name evidence="7" type="primary">DEK</name>
</gene>
<keyword evidence="2" id="KW-0156">Chromatin regulator</keyword>
<keyword evidence="4" id="KW-0539">Nucleus</keyword>
<feature type="compositionally biased region" description="Acidic residues" evidence="5">
    <location>
        <begin position="240"/>
        <end position="251"/>
    </location>
</feature>
<dbReference type="GO" id="GO:0003677">
    <property type="term" value="F:DNA binding"/>
    <property type="evidence" value="ECO:0007669"/>
    <property type="project" value="UniProtKB-KW"/>
</dbReference>
<dbReference type="GO" id="GO:0042393">
    <property type="term" value="F:histone binding"/>
    <property type="evidence" value="ECO:0007669"/>
    <property type="project" value="TreeGrafter"/>
</dbReference>
<evidence type="ECO:0000256" key="1">
    <source>
        <dbReference type="ARBA" id="ARBA00004123"/>
    </source>
</evidence>
<feature type="compositionally biased region" description="Acidic residues" evidence="5">
    <location>
        <begin position="1"/>
        <end position="23"/>
    </location>
</feature>
<dbReference type="PANTHER" id="PTHR13468">
    <property type="entry name" value="DEK PROTEIN"/>
    <property type="match status" value="1"/>
</dbReference>
<evidence type="ECO:0000259" key="6">
    <source>
        <dbReference type="PROSITE" id="PS51998"/>
    </source>
</evidence>
<reference evidence="7" key="1">
    <citation type="submission" date="2016-05" db="EMBL/GenBank/DDBJ databases">
        <authorList>
            <person name="Lavstsen T."/>
            <person name="Jespersen J.S."/>
        </authorList>
    </citation>
    <scope>NUCLEOTIDE SEQUENCE</scope>
    <source>
        <tissue evidence="7">Brain</tissue>
    </source>
</reference>
<organism evidence="7">
    <name type="scientific">Iconisemion striatum</name>
    <dbReference type="NCBI Taxonomy" id="60296"/>
    <lineage>
        <taxon>Eukaryota</taxon>
        <taxon>Metazoa</taxon>
        <taxon>Chordata</taxon>
        <taxon>Craniata</taxon>
        <taxon>Vertebrata</taxon>
        <taxon>Euteleostomi</taxon>
        <taxon>Actinopterygii</taxon>
        <taxon>Neopterygii</taxon>
        <taxon>Teleostei</taxon>
        <taxon>Neoteleostei</taxon>
        <taxon>Acanthomorphata</taxon>
        <taxon>Ovalentaria</taxon>
        <taxon>Atherinomorphae</taxon>
        <taxon>Cyprinodontiformes</taxon>
        <taxon>Nothobranchiidae</taxon>
        <taxon>Iconisemion</taxon>
    </lineage>
</organism>
<dbReference type="Pfam" id="PF08766">
    <property type="entry name" value="DEK_C"/>
    <property type="match status" value="1"/>
</dbReference>
<dbReference type="PROSITE" id="PS51998">
    <property type="entry name" value="DEK_C"/>
    <property type="match status" value="1"/>
</dbReference>
<evidence type="ECO:0000256" key="3">
    <source>
        <dbReference type="ARBA" id="ARBA00023125"/>
    </source>
</evidence>
<dbReference type="GO" id="GO:0005634">
    <property type="term" value="C:nucleus"/>
    <property type="evidence" value="ECO:0007669"/>
    <property type="project" value="UniProtKB-SubCell"/>
</dbReference>